<comment type="caution">
    <text evidence="1">The sequence shown here is derived from an EMBL/GenBank/DDBJ whole genome shotgun (WGS) entry which is preliminary data.</text>
</comment>
<evidence type="ECO:0000313" key="2">
    <source>
        <dbReference type="Proteomes" id="UP001055879"/>
    </source>
</evidence>
<proteinExistence type="predicted"/>
<dbReference type="EMBL" id="CM042047">
    <property type="protein sequence ID" value="KAI3772236.1"/>
    <property type="molecule type" value="Genomic_DNA"/>
</dbReference>
<reference evidence="1 2" key="2">
    <citation type="journal article" date="2022" name="Mol. Ecol. Resour.">
        <title>The genomes of chicory, endive, great burdock and yacon provide insights into Asteraceae paleo-polyploidization history and plant inulin production.</title>
        <authorList>
            <person name="Fan W."/>
            <person name="Wang S."/>
            <person name="Wang H."/>
            <person name="Wang A."/>
            <person name="Jiang F."/>
            <person name="Liu H."/>
            <person name="Zhao H."/>
            <person name="Xu D."/>
            <person name="Zhang Y."/>
        </authorList>
    </citation>
    <scope>NUCLEOTIDE SEQUENCE [LARGE SCALE GENOMIC DNA]</scope>
    <source>
        <strain evidence="2">cv. Niubang</strain>
    </source>
</reference>
<keyword evidence="2" id="KW-1185">Reference proteome</keyword>
<reference evidence="2" key="1">
    <citation type="journal article" date="2022" name="Mol. Ecol. Resour.">
        <title>The genomes of chicory, endive, great burdock and yacon provide insights into Asteraceae palaeo-polyploidization history and plant inulin production.</title>
        <authorList>
            <person name="Fan W."/>
            <person name="Wang S."/>
            <person name="Wang H."/>
            <person name="Wang A."/>
            <person name="Jiang F."/>
            <person name="Liu H."/>
            <person name="Zhao H."/>
            <person name="Xu D."/>
            <person name="Zhang Y."/>
        </authorList>
    </citation>
    <scope>NUCLEOTIDE SEQUENCE [LARGE SCALE GENOMIC DNA]</scope>
    <source>
        <strain evidence="2">cv. Niubang</strain>
    </source>
</reference>
<name>A0ACB9FMN7_ARCLA</name>
<gene>
    <name evidence="1" type="ORF">L6452_03417</name>
</gene>
<protein>
    <submittedName>
        <fullName evidence="1">Uncharacterized protein</fullName>
    </submittedName>
</protein>
<organism evidence="1 2">
    <name type="scientific">Arctium lappa</name>
    <name type="common">Greater burdock</name>
    <name type="synonym">Lappa major</name>
    <dbReference type="NCBI Taxonomy" id="4217"/>
    <lineage>
        <taxon>Eukaryota</taxon>
        <taxon>Viridiplantae</taxon>
        <taxon>Streptophyta</taxon>
        <taxon>Embryophyta</taxon>
        <taxon>Tracheophyta</taxon>
        <taxon>Spermatophyta</taxon>
        <taxon>Magnoliopsida</taxon>
        <taxon>eudicotyledons</taxon>
        <taxon>Gunneridae</taxon>
        <taxon>Pentapetalae</taxon>
        <taxon>asterids</taxon>
        <taxon>campanulids</taxon>
        <taxon>Asterales</taxon>
        <taxon>Asteraceae</taxon>
        <taxon>Carduoideae</taxon>
        <taxon>Cardueae</taxon>
        <taxon>Arctiinae</taxon>
        <taxon>Arctium</taxon>
    </lineage>
</organism>
<dbReference type="Proteomes" id="UP001055879">
    <property type="component" value="Linkage Group LG01"/>
</dbReference>
<sequence length="115" mass="12493">MYGVPKPKTPRIRFPVITDTHTHVSTSDDSPTCDDSPTSGDSHTHVLLPRFLYVCFPSGGDSRTLVSHPTMTNEGDNDFSSNDFSDDASDDDVEGTNALPTYMSSMPGLILKNLV</sequence>
<accession>A0ACB9FMN7</accession>
<evidence type="ECO:0000313" key="1">
    <source>
        <dbReference type="EMBL" id="KAI3772236.1"/>
    </source>
</evidence>